<evidence type="ECO:0000313" key="3">
    <source>
        <dbReference type="Proteomes" id="UP000824107"/>
    </source>
</evidence>
<protein>
    <submittedName>
        <fullName evidence="2">Ribbon-helix-helix domain-containing protein</fullName>
    </submittedName>
</protein>
<dbReference type="InterPro" id="IPR038268">
    <property type="entry name" value="RHH_sf"/>
</dbReference>
<dbReference type="EMBL" id="DVNC01000029">
    <property type="protein sequence ID" value="HIU53337.1"/>
    <property type="molecule type" value="Genomic_DNA"/>
</dbReference>
<dbReference type="Proteomes" id="UP000824107">
    <property type="component" value="Unassembled WGS sequence"/>
</dbReference>
<feature type="domain" description="Ribbon-helix-helix" evidence="1">
    <location>
        <begin position="6"/>
        <end position="68"/>
    </location>
</feature>
<dbReference type="Gene3D" id="1.10.3990.20">
    <property type="entry name" value="protein bp1543"/>
    <property type="match status" value="1"/>
</dbReference>
<proteinExistence type="predicted"/>
<dbReference type="AlphaFoldDB" id="A0A9D1M4A3"/>
<sequence length="103" mass="12201">MTKLLKRIIIINQRRTSMRLCQEEWNALDDICRTEKTNRNTLIGLLENIPDRKLGLTYLTRLFMLMYYRDAAEKARQNGLPVSNSRISQILLRIEKLPHDSQK</sequence>
<evidence type="ECO:0000313" key="2">
    <source>
        <dbReference type="EMBL" id="HIU53337.1"/>
    </source>
</evidence>
<name>A0A9D1M4A3_9PROT</name>
<reference evidence="2" key="1">
    <citation type="submission" date="2020-10" db="EMBL/GenBank/DDBJ databases">
        <authorList>
            <person name="Gilroy R."/>
        </authorList>
    </citation>
    <scope>NUCLEOTIDE SEQUENCE</scope>
    <source>
        <strain evidence="2">ChiW3-316</strain>
    </source>
</reference>
<evidence type="ECO:0000259" key="1">
    <source>
        <dbReference type="Pfam" id="PF13467"/>
    </source>
</evidence>
<gene>
    <name evidence="2" type="ORF">IAD20_04570</name>
</gene>
<reference evidence="2" key="2">
    <citation type="journal article" date="2021" name="PeerJ">
        <title>Extensive microbial diversity within the chicken gut microbiome revealed by metagenomics and culture.</title>
        <authorList>
            <person name="Gilroy R."/>
            <person name="Ravi A."/>
            <person name="Getino M."/>
            <person name="Pursley I."/>
            <person name="Horton D.L."/>
            <person name="Alikhan N.F."/>
            <person name="Baker D."/>
            <person name="Gharbi K."/>
            <person name="Hall N."/>
            <person name="Watson M."/>
            <person name="Adriaenssens E.M."/>
            <person name="Foster-Nyarko E."/>
            <person name="Jarju S."/>
            <person name="Secka A."/>
            <person name="Antonio M."/>
            <person name="Oren A."/>
            <person name="Chaudhuri R.R."/>
            <person name="La Ragione R."/>
            <person name="Hildebrand F."/>
            <person name="Pallen M.J."/>
        </authorList>
    </citation>
    <scope>NUCLEOTIDE SEQUENCE</scope>
    <source>
        <strain evidence="2">ChiW3-316</strain>
    </source>
</reference>
<organism evidence="2 3">
    <name type="scientific">Candidatus Scatocola faecipullorum</name>
    <dbReference type="NCBI Taxonomy" id="2840917"/>
    <lineage>
        <taxon>Bacteria</taxon>
        <taxon>Pseudomonadati</taxon>
        <taxon>Pseudomonadota</taxon>
        <taxon>Alphaproteobacteria</taxon>
        <taxon>Rhodospirillales</taxon>
        <taxon>Rhodospirillaceae</taxon>
        <taxon>Rhodospirillaceae incertae sedis</taxon>
        <taxon>Candidatus Scatocola</taxon>
    </lineage>
</organism>
<dbReference type="Pfam" id="PF13467">
    <property type="entry name" value="RHH_4"/>
    <property type="match status" value="1"/>
</dbReference>
<accession>A0A9D1M4A3</accession>
<comment type="caution">
    <text evidence="2">The sequence shown here is derived from an EMBL/GenBank/DDBJ whole genome shotgun (WGS) entry which is preliminary data.</text>
</comment>
<dbReference type="InterPro" id="IPR027373">
    <property type="entry name" value="RHH_dom"/>
</dbReference>